<sequence length="728" mass="79107">MSDALPRLLVDPPWERDARAYREATRAAAKAVALVPGLEPPADRSLVWADGEREEWLKLCDRPSYLSDKEKTILESEGWPGLVRAYKDGTVTYTPNQTFMFKQGPEELVRPLLADWRTVPKGGWGPKGDDLKALLARFELGARHIVFPHAKADRARGARALLPVLDLETAVLMAHWLSQGSGRRIADEWLARHGAGAVPFLVPDALGKARVPRDKARAALARIASRHGVPAVADAARRYGDRAAEAVEGFLTEDGPQAAPKPPAKPPKVAWLDRDGLPEVRLRDGRALPPEAIENLIGALTFTTLPWNGDLRTLPGLDEVLDRCDRASLSAFGLAVFESWIAARTPSRSGWVLDQLCLLADDAAARRLGALLLKWPGSGTDKHAVQVLRAIGTDTALAWLDRIARRASAPGRRQTAEQCLAMAARARGLSADELADRLVPDVGLDAAGTLVLDYGPRRFTVGFDEELRPFVTDEAGGHRTTLPKPGARDDADLAPAAYRRFAELKKDVRALAGDQIRRLERAMTSGRRWTAGEFERYFVEHPLLRHIARRLVWTTGGTAFRIAEDRTFADAADAPVTLPDGARVGIAHPLGLGDAVAAWAELFADYEIVQPFPQLGRHVDEFTAAERDTGRLARFEGATVPTGAVLGLLRKGWERGPAEDGGVCHRVVRRFPGDAPDLVAELAPGIAVTAVDVFPEQTLREVRFTAPPRGALDPVTASEVLADLAGLG</sequence>
<dbReference type="EMBL" id="JBHTJA010000042">
    <property type="protein sequence ID" value="MFD0902798.1"/>
    <property type="molecule type" value="Genomic_DNA"/>
</dbReference>
<evidence type="ECO:0000259" key="1">
    <source>
        <dbReference type="Pfam" id="PF13569"/>
    </source>
</evidence>
<reference evidence="3" key="1">
    <citation type="journal article" date="2019" name="Int. J. Syst. Evol. Microbiol.">
        <title>The Global Catalogue of Microorganisms (GCM) 10K type strain sequencing project: providing services to taxonomists for standard genome sequencing and annotation.</title>
        <authorList>
            <consortium name="The Broad Institute Genomics Platform"/>
            <consortium name="The Broad Institute Genome Sequencing Center for Infectious Disease"/>
            <person name="Wu L."/>
            <person name="Ma J."/>
        </authorList>
    </citation>
    <scope>NUCLEOTIDE SEQUENCE [LARGE SCALE GENOMIC DNA]</scope>
    <source>
        <strain evidence="3">JCM 31202</strain>
    </source>
</reference>
<dbReference type="RefSeq" id="WP_378300936.1">
    <property type="nucleotide sequence ID" value="NZ_JBHTJA010000042.1"/>
</dbReference>
<dbReference type="Proteomes" id="UP001596972">
    <property type="component" value="Unassembled WGS sequence"/>
</dbReference>
<feature type="domain" description="DUF4132" evidence="1">
    <location>
        <begin position="478"/>
        <end position="653"/>
    </location>
</feature>
<gene>
    <name evidence="2" type="ORF">ACFQ11_20520</name>
</gene>
<dbReference type="Pfam" id="PF13569">
    <property type="entry name" value="DUF4132"/>
    <property type="match status" value="1"/>
</dbReference>
<comment type="caution">
    <text evidence="2">The sequence shown here is derived from an EMBL/GenBank/DDBJ whole genome shotgun (WGS) entry which is preliminary data.</text>
</comment>
<accession>A0ABW3ER26</accession>
<organism evidence="2 3">
    <name type="scientific">Actinomadura sediminis</name>
    <dbReference type="NCBI Taxonomy" id="1038904"/>
    <lineage>
        <taxon>Bacteria</taxon>
        <taxon>Bacillati</taxon>
        <taxon>Actinomycetota</taxon>
        <taxon>Actinomycetes</taxon>
        <taxon>Streptosporangiales</taxon>
        <taxon>Thermomonosporaceae</taxon>
        <taxon>Actinomadura</taxon>
    </lineage>
</organism>
<dbReference type="InterPro" id="IPR025406">
    <property type="entry name" value="DUF4132"/>
</dbReference>
<evidence type="ECO:0000313" key="2">
    <source>
        <dbReference type="EMBL" id="MFD0902798.1"/>
    </source>
</evidence>
<proteinExistence type="predicted"/>
<name>A0ABW3ER26_9ACTN</name>
<protein>
    <submittedName>
        <fullName evidence="2">DUF4132 domain-containing protein</fullName>
    </submittedName>
</protein>
<evidence type="ECO:0000313" key="3">
    <source>
        <dbReference type="Proteomes" id="UP001596972"/>
    </source>
</evidence>
<keyword evidence="3" id="KW-1185">Reference proteome</keyword>